<dbReference type="Gene3D" id="3.60.130.10">
    <property type="entry name" value="Clavaminate synthase-like"/>
    <property type="match status" value="1"/>
</dbReference>
<dbReference type="SUPFAM" id="SSF51197">
    <property type="entry name" value="Clavaminate synthase-like"/>
    <property type="match status" value="1"/>
</dbReference>
<dbReference type="InterPro" id="IPR042098">
    <property type="entry name" value="TauD-like_sf"/>
</dbReference>
<evidence type="ECO:0000256" key="5">
    <source>
        <dbReference type="ARBA" id="ARBA00023004"/>
    </source>
</evidence>
<evidence type="ECO:0000256" key="4">
    <source>
        <dbReference type="ARBA" id="ARBA00023002"/>
    </source>
</evidence>
<dbReference type="GO" id="GO:0046872">
    <property type="term" value="F:metal ion binding"/>
    <property type="evidence" value="ECO:0007669"/>
    <property type="project" value="UniProtKB-KW"/>
</dbReference>
<dbReference type="EMBL" id="UINC01040953">
    <property type="protein sequence ID" value="SVB41548.1"/>
    <property type="molecule type" value="Genomic_DNA"/>
</dbReference>
<evidence type="ECO:0000259" key="6">
    <source>
        <dbReference type="Pfam" id="PF02668"/>
    </source>
</evidence>
<dbReference type="GO" id="GO:0016706">
    <property type="term" value="F:2-oxoglutarate-dependent dioxygenase activity"/>
    <property type="evidence" value="ECO:0007669"/>
    <property type="project" value="TreeGrafter"/>
</dbReference>
<dbReference type="InterPro" id="IPR051323">
    <property type="entry name" value="AtsK-like"/>
</dbReference>
<evidence type="ECO:0000256" key="1">
    <source>
        <dbReference type="ARBA" id="ARBA00005896"/>
    </source>
</evidence>
<keyword evidence="5" id="KW-0408">Iron</keyword>
<proteinExistence type="inferred from homology"/>
<dbReference type="Pfam" id="PF02668">
    <property type="entry name" value="TauD"/>
    <property type="match status" value="1"/>
</dbReference>
<sequence>MANTSIEFAPISGSLGALVSGVDFASELSAESLKALQEGWLKYQVLIFEGQELTNQQFKSAVGYFGEIEIHSFIGKVEDDDEIEILGVTQNLEWAPPTNLYHIDVSMQEVPTKGAALYAVDTPKAGGDTIWVNAYAAWEALSDSMQQFLLDKKGLFIAAHRKALDGIIRGGQKTHKIATAFLQNPSEHPIVHTHPETGRKALFVDELFMWSIKDLNFDENDAICSFLFKHISKPEFQCRYKWRAGSLAIWDNRCTLHRRVDDTNSRRIMHRLPIRGEASPES</sequence>
<gene>
    <name evidence="7" type="ORF">METZ01_LOCUS194402</name>
</gene>
<dbReference type="GO" id="GO:0005737">
    <property type="term" value="C:cytoplasm"/>
    <property type="evidence" value="ECO:0007669"/>
    <property type="project" value="TreeGrafter"/>
</dbReference>
<dbReference type="InterPro" id="IPR003819">
    <property type="entry name" value="TauD/TfdA-like"/>
</dbReference>
<evidence type="ECO:0000256" key="3">
    <source>
        <dbReference type="ARBA" id="ARBA00022964"/>
    </source>
</evidence>
<dbReference type="AlphaFoldDB" id="A0A382DT27"/>
<dbReference type="PANTHER" id="PTHR30468:SF1">
    <property type="entry name" value="ALPHA-KETOGLUTARATE-DEPENDENT SULFONATE DIOXYGENASE"/>
    <property type="match status" value="1"/>
</dbReference>
<organism evidence="7">
    <name type="scientific">marine metagenome</name>
    <dbReference type="NCBI Taxonomy" id="408172"/>
    <lineage>
        <taxon>unclassified sequences</taxon>
        <taxon>metagenomes</taxon>
        <taxon>ecological metagenomes</taxon>
    </lineage>
</organism>
<reference evidence="7" key="1">
    <citation type="submission" date="2018-05" db="EMBL/GenBank/DDBJ databases">
        <authorList>
            <person name="Lanie J.A."/>
            <person name="Ng W.-L."/>
            <person name="Kazmierczak K.M."/>
            <person name="Andrzejewski T.M."/>
            <person name="Davidsen T.M."/>
            <person name="Wayne K.J."/>
            <person name="Tettelin H."/>
            <person name="Glass J.I."/>
            <person name="Rusch D."/>
            <person name="Podicherti R."/>
            <person name="Tsui H.-C.T."/>
            <person name="Winkler M.E."/>
        </authorList>
    </citation>
    <scope>NUCLEOTIDE SEQUENCE</scope>
</reference>
<keyword evidence="3" id="KW-0223">Dioxygenase</keyword>
<accession>A0A382DT27</accession>
<evidence type="ECO:0000256" key="2">
    <source>
        <dbReference type="ARBA" id="ARBA00022723"/>
    </source>
</evidence>
<name>A0A382DT27_9ZZZZ</name>
<keyword evidence="2" id="KW-0479">Metal-binding</keyword>
<comment type="similarity">
    <text evidence="1">Belongs to the TfdA dioxygenase family.</text>
</comment>
<protein>
    <recommendedName>
        <fullName evidence="6">TauD/TfdA-like domain-containing protein</fullName>
    </recommendedName>
</protein>
<evidence type="ECO:0000313" key="7">
    <source>
        <dbReference type="EMBL" id="SVB41548.1"/>
    </source>
</evidence>
<dbReference type="PANTHER" id="PTHR30468">
    <property type="entry name" value="ALPHA-KETOGLUTARATE-DEPENDENT SULFONATE DIOXYGENASE"/>
    <property type="match status" value="1"/>
</dbReference>
<keyword evidence="4" id="KW-0560">Oxidoreductase</keyword>
<feature type="domain" description="TauD/TfdA-like" evidence="6">
    <location>
        <begin position="8"/>
        <end position="272"/>
    </location>
</feature>